<dbReference type="RefSeq" id="WP_311885754.1">
    <property type="nucleotide sequence ID" value="NZ_CP119391.1"/>
</dbReference>
<name>A0ABY9Z555_9GAMM</name>
<gene>
    <name evidence="1" type="ORF">P1P91_08790</name>
</gene>
<dbReference type="Gene3D" id="3.30.700.10">
    <property type="entry name" value="Glycoprotein, Type 4 Pilin"/>
    <property type="match status" value="1"/>
</dbReference>
<organism evidence="1 2">
    <name type="scientific">Halomonas piscis</name>
    <dbReference type="NCBI Taxonomy" id="3031727"/>
    <lineage>
        <taxon>Bacteria</taxon>
        <taxon>Pseudomonadati</taxon>
        <taxon>Pseudomonadota</taxon>
        <taxon>Gammaproteobacteria</taxon>
        <taxon>Oceanospirillales</taxon>
        <taxon>Halomonadaceae</taxon>
        <taxon>Halomonas</taxon>
    </lineage>
</organism>
<accession>A0ABY9Z555</accession>
<reference evidence="1 2" key="1">
    <citation type="submission" date="2023-03" db="EMBL/GenBank/DDBJ databases">
        <title>Halomonas sp. nov., isolated from Korean tranditional fermented seafood 'Jeotgal'.</title>
        <authorList>
            <person name="Kim B."/>
            <person name="Shin N.-R."/>
        </authorList>
    </citation>
    <scope>NUCLEOTIDE SEQUENCE [LARGE SCALE GENOMIC DNA]</scope>
    <source>
        <strain evidence="1 2">SG2L-4</strain>
    </source>
</reference>
<proteinExistence type="predicted"/>
<sequence length="87" mass="9347">MTITADLRNNINEQFSLTRTMPMAVNFTSTTAADGTKTLDGFAGCYVKSVSYADATIVARFKEKSESILDGATMEIAPKGSDLSNGW</sequence>
<dbReference type="EMBL" id="CP119391">
    <property type="protein sequence ID" value="WNK21568.1"/>
    <property type="molecule type" value="Genomic_DNA"/>
</dbReference>
<dbReference type="Proteomes" id="UP001301869">
    <property type="component" value="Chromosome"/>
</dbReference>
<keyword evidence="2" id="KW-1185">Reference proteome</keyword>
<protein>
    <submittedName>
        <fullName evidence="1">Uncharacterized protein</fullName>
    </submittedName>
</protein>
<evidence type="ECO:0000313" key="1">
    <source>
        <dbReference type="EMBL" id="WNK21568.1"/>
    </source>
</evidence>
<evidence type="ECO:0000313" key="2">
    <source>
        <dbReference type="Proteomes" id="UP001301869"/>
    </source>
</evidence>